<accession>A0A016W9R8</accession>
<organism evidence="1 2">
    <name type="scientific">Ancylostoma ceylanicum</name>
    <dbReference type="NCBI Taxonomy" id="53326"/>
    <lineage>
        <taxon>Eukaryota</taxon>
        <taxon>Metazoa</taxon>
        <taxon>Ecdysozoa</taxon>
        <taxon>Nematoda</taxon>
        <taxon>Chromadorea</taxon>
        <taxon>Rhabditida</taxon>
        <taxon>Rhabditina</taxon>
        <taxon>Rhabditomorpha</taxon>
        <taxon>Strongyloidea</taxon>
        <taxon>Ancylostomatidae</taxon>
        <taxon>Ancylostomatinae</taxon>
        <taxon>Ancylostoma</taxon>
    </lineage>
</organism>
<comment type="caution">
    <text evidence="1">The sequence shown here is derived from an EMBL/GenBank/DDBJ whole genome shotgun (WGS) entry which is preliminary data.</text>
</comment>
<proteinExistence type="predicted"/>
<dbReference type="EMBL" id="JARK01000501">
    <property type="protein sequence ID" value="EYC36380.1"/>
    <property type="molecule type" value="Genomic_DNA"/>
</dbReference>
<reference evidence="2" key="1">
    <citation type="journal article" date="2015" name="Nat. Genet.">
        <title>The genome and transcriptome of the zoonotic hookworm Ancylostoma ceylanicum identify infection-specific gene families.</title>
        <authorList>
            <person name="Schwarz E.M."/>
            <person name="Hu Y."/>
            <person name="Antoshechkin I."/>
            <person name="Miller M.M."/>
            <person name="Sternberg P.W."/>
            <person name="Aroian R.V."/>
        </authorList>
    </citation>
    <scope>NUCLEOTIDE SEQUENCE</scope>
    <source>
        <strain evidence="2">HY135</strain>
    </source>
</reference>
<sequence length="67" mass="7628">MRRNGSVMRGAFLLSDCSFSYTGTLITMQDEPKQRNRSSRNPSSITYSCCHPPLHCCSSSPYFSSWR</sequence>
<name>A0A016W9R8_9BILA</name>
<evidence type="ECO:0000313" key="1">
    <source>
        <dbReference type="EMBL" id="EYC36380.1"/>
    </source>
</evidence>
<protein>
    <submittedName>
        <fullName evidence="1">Uncharacterized protein</fullName>
    </submittedName>
</protein>
<keyword evidence="2" id="KW-1185">Reference proteome</keyword>
<dbReference type="Proteomes" id="UP000024635">
    <property type="component" value="Unassembled WGS sequence"/>
</dbReference>
<dbReference type="AlphaFoldDB" id="A0A016W9R8"/>
<gene>
    <name evidence="1" type="primary">Acey_s0901.g2953</name>
    <name evidence="1" type="ORF">Y032_0901g2953</name>
</gene>
<evidence type="ECO:0000313" key="2">
    <source>
        <dbReference type="Proteomes" id="UP000024635"/>
    </source>
</evidence>